<name>A0AA37F932_9ARCH</name>
<evidence type="ECO:0000256" key="2">
    <source>
        <dbReference type="ARBA" id="ARBA00023002"/>
    </source>
</evidence>
<dbReference type="InterPro" id="IPR046867">
    <property type="entry name" value="AldOxase/xan_DH_MoCoBD2"/>
</dbReference>
<dbReference type="Pfam" id="PF02738">
    <property type="entry name" value="MoCoBD_1"/>
    <property type="match status" value="1"/>
</dbReference>
<dbReference type="EMBL" id="BMNY01000001">
    <property type="protein sequence ID" value="GGM70764.1"/>
    <property type="molecule type" value="Genomic_DNA"/>
</dbReference>
<dbReference type="InterPro" id="IPR000674">
    <property type="entry name" value="Ald_Oxase/Xan_DH_a/b"/>
</dbReference>
<comment type="caution">
    <text evidence="4">The sequence shown here is derived from an EMBL/GenBank/DDBJ whole genome shotgun (WGS) entry which is preliminary data.</text>
</comment>
<dbReference type="RefSeq" id="WP_188680186.1">
    <property type="nucleotide sequence ID" value="NZ_BMNY01000001.1"/>
</dbReference>
<dbReference type="InterPro" id="IPR037165">
    <property type="entry name" value="AldOxase/xan_DH_Mopterin-bd_sf"/>
</dbReference>
<dbReference type="InterPro" id="IPR016208">
    <property type="entry name" value="Ald_Oxase/xanthine_DH-like"/>
</dbReference>
<dbReference type="Pfam" id="PF01315">
    <property type="entry name" value="Ald_Xan_dh_C"/>
    <property type="match status" value="1"/>
</dbReference>
<evidence type="ECO:0000313" key="5">
    <source>
        <dbReference type="Proteomes" id="UP000632195"/>
    </source>
</evidence>
<accession>A0AA37F932</accession>
<keyword evidence="2" id="KW-0560">Oxidoreductase</keyword>
<feature type="domain" description="Aldehyde oxidase/xanthine dehydrogenase a/b hammerhead" evidence="3">
    <location>
        <begin position="10"/>
        <end position="113"/>
    </location>
</feature>
<dbReference type="SUPFAM" id="SSF54665">
    <property type="entry name" value="CO dehydrogenase molybdoprotein N-domain-like"/>
    <property type="match status" value="1"/>
</dbReference>
<dbReference type="InterPro" id="IPR008274">
    <property type="entry name" value="AldOxase/xan_DH_MoCoBD1"/>
</dbReference>
<dbReference type="SUPFAM" id="SSF56003">
    <property type="entry name" value="Molybdenum cofactor-binding domain"/>
    <property type="match status" value="1"/>
</dbReference>
<evidence type="ECO:0000256" key="1">
    <source>
        <dbReference type="ARBA" id="ARBA00022505"/>
    </source>
</evidence>
<dbReference type="Proteomes" id="UP000632195">
    <property type="component" value="Unassembled WGS sequence"/>
</dbReference>
<dbReference type="GO" id="GO:0005506">
    <property type="term" value="F:iron ion binding"/>
    <property type="evidence" value="ECO:0007669"/>
    <property type="project" value="InterPro"/>
</dbReference>
<dbReference type="SMART" id="SM01008">
    <property type="entry name" value="Ald_Xan_dh_C"/>
    <property type="match status" value="1"/>
</dbReference>
<dbReference type="AlphaFoldDB" id="A0AA37F932"/>
<dbReference type="Gene3D" id="3.30.365.10">
    <property type="entry name" value="Aldehyde oxidase/xanthine dehydrogenase, molybdopterin binding domain"/>
    <property type="match status" value="6"/>
</dbReference>
<sequence>MLKSDINFVTGNTRYIDDIFLPGMLYMSVVRSQYARARLLSVKGGITAKDIGFLRMASVGEGASEDANSLMHPVLAWDYVNYVGQPIAAVFSDDPYRSLDLLESVDVEYEPMKPVVEPEEALKREPIHPSMKSNILAEHELGEKFDIKDAPIVLEDKFYNRRIVPNPIETRGVVASYDGDRLTVWTPTQSVVAIREGLCGVLNLPREKVRVIQTDTGGAFGVKSALYPEYVLASLIAMKEKRPVKWVETRREHLSGSRPGRGVIGRMKIFANRQGRVLGLDGEVIVDAGAYGGGAGEFSSRFIAYQITGPYDIKKVHMHALAVLTNKIIQGPYRGAGRPEAAFFMERMMDLLADEIKMDPADVRLANMSEEPLTSPLGLKIEAAKPFFTRALREMGYKKGEKAGLAFFVLVPAAMPGESAKISVRDSKVHVWLGGNQHGQRHDDIIVNILREELGLSSEEIVVHKGDTDELGEGVGTWGSRSAMMGGTALILTARKIREMVVKEHGKYNPDLLLSGNYEAMEFYHHDTPLNSFGANLIRARVDNLGHVEIEDCISYYDVGKALSRENVIGQVQGGCAQGIGQTLYEEVAFDEEGQLITASISDAGVPYASLLPRFKVLLAENPSELPSHAKGVGESPTIGVPPALARAIELDIGKRIRETPIRQEILLR</sequence>
<gene>
    <name evidence="4" type="ORF">GCM10007108_06000</name>
</gene>
<dbReference type="Pfam" id="PF20256">
    <property type="entry name" value="MoCoBD_2"/>
    <property type="match status" value="1"/>
</dbReference>
<keyword evidence="1" id="KW-0500">Molybdenum</keyword>
<dbReference type="PANTHER" id="PTHR11908:SF132">
    <property type="entry name" value="ALDEHYDE OXIDASE 1-RELATED"/>
    <property type="match status" value="1"/>
</dbReference>
<organism evidence="4 5">
    <name type="scientific">Thermogymnomonas acidicola</name>
    <dbReference type="NCBI Taxonomy" id="399579"/>
    <lineage>
        <taxon>Archaea</taxon>
        <taxon>Methanobacteriati</taxon>
        <taxon>Thermoplasmatota</taxon>
        <taxon>Thermoplasmata</taxon>
        <taxon>Thermoplasmatales</taxon>
        <taxon>Thermogymnomonas</taxon>
    </lineage>
</organism>
<keyword evidence="5" id="KW-1185">Reference proteome</keyword>
<evidence type="ECO:0000259" key="3">
    <source>
        <dbReference type="SMART" id="SM01008"/>
    </source>
</evidence>
<evidence type="ECO:0000313" key="4">
    <source>
        <dbReference type="EMBL" id="GGM70764.1"/>
    </source>
</evidence>
<dbReference type="GO" id="GO:0016491">
    <property type="term" value="F:oxidoreductase activity"/>
    <property type="evidence" value="ECO:0007669"/>
    <property type="project" value="UniProtKB-KW"/>
</dbReference>
<protein>
    <submittedName>
        <fullName evidence="4">Aldehyde oxidase</fullName>
    </submittedName>
</protein>
<reference evidence="4" key="2">
    <citation type="submission" date="2022-09" db="EMBL/GenBank/DDBJ databases">
        <authorList>
            <person name="Sun Q."/>
            <person name="Ohkuma M."/>
        </authorList>
    </citation>
    <scope>NUCLEOTIDE SEQUENCE</scope>
    <source>
        <strain evidence="4">JCM 13583</strain>
    </source>
</reference>
<dbReference type="Gene3D" id="3.90.1170.50">
    <property type="entry name" value="Aldehyde oxidase/xanthine dehydrogenase, a/b hammerhead"/>
    <property type="match status" value="1"/>
</dbReference>
<reference evidence="4" key="1">
    <citation type="journal article" date="2014" name="Int. J. Syst. Evol. Microbiol.">
        <title>Complete genome sequence of Corynebacterium casei LMG S-19264T (=DSM 44701T), isolated from a smear-ripened cheese.</title>
        <authorList>
            <consortium name="US DOE Joint Genome Institute (JGI-PGF)"/>
            <person name="Walter F."/>
            <person name="Albersmeier A."/>
            <person name="Kalinowski J."/>
            <person name="Ruckert C."/>
        </authorList>
    </citation>
    <scope>NUCLEOTIDE SEQUENCE</scope>
    <source>
        <strain evidence="4">JCM 13583</strain>
    </source>
</reference>
<proteinExistence type="predicted"/>
<dbReference type="InterPro" id="IPR036856">
    <property type="entry name" value="Ald_Oxase/Xan_DH_a/b_sf"/>
</dbReference>
<dbReference type="PANTHER" id="PTHR11908">
    <property type="entry name" value="XANTHINE DEHYDROGENASE"/>
    <property type="match status" value="1"/>
</dbReference>